<dbReference type="PROSITE" id="PS50977">
    <property type="entry name" value="HTH_TETR_2"/>
    <property type="match status" value="1"/>
</dbReference>
<dbReference type="InterPro" id="IPR050109">
    <property type="entry name" value="HTH-type_TetR-like_transc_reg"/>
</dbReference>
<keyword evidence="3" id="KW-0804">Transcription</keyword>
<keyword evidence="2 4" id="KW-0238">DNA-binding</keyword>
<dbReference type="Pfam" id="PF00440">
    <property type="entry name" value="TetR_N"/>
    <property type="match status" value="1"/>
</dbReference>
<evidence type="ECO:0000259" key="6">
    <source>
        <dbReference type="PROSITE" id="PS50977"/>
    </source>
</evidence>
<evidence type="ECO:0000256" key="4">
    <source>
        <dbReference type="PROSITE-ProRule" id="PRU00335"/>
    </source>
</evidence>
<organism evidence="7 8">
    <name type="scientific">Ktedonobacter racemifer DSM 44963</name>
    <dbReference type="NCBI Taxonomy" id="485913"/>
    <lineage>
        <taxon>Bacteria</taxon>
        <taxon>Bacillati</taxon>
        <taxon>Chloroflexota</taxon>
        <taxon>Ktedonobacteria</taxon>
        <taxon>Ktedonobacterales</taxon>
        <taxon>Ktedonobacteraceae</taxon>
        <taxon>Ktedonobacter</taxon>
    </lineage>
</organism>
<reference evidence="7 8" key="1">
    <citation type="journal article" date="2011" name="Stand. Genomic Sci.">
        <title>Non-contiguous finished genome sequence and contextual data of the filamentous soil bacterium Ktedonobacter racemifer type strain (SOSP1-21).</title>
        <authorList>
            <person name="Chang Y.J."/>
            <person name="Land M."/>
            <person name="Hauser L."/>
            <person name="Chertkov O."/>
            <person name="Del Rio T.G."/>
            <person name="Nolan M."/>
            <person name="Copeland A."/>
            <person name="Tice H."/>
            <person name="Cheng J.F."/>
            <person name="Lucas S."/>
            <person name="Han C."/>
            <person name="Goodwin L."/>
            <person name="Pitluck S."/>
            <person name="Ivanova N."/>
            <person name="Ovchinikova G."/>
            <person name="Pati A."/>
            <person name="Chen A."/>
            <person name="Palaniappan K."/>
            <person name="Mavromatis K."/>
            <person name="Liolios K."/>
            <person name="Brettin T."/>
            <person name="Fiebig A."/>
            <person name="Rohde M."/>
            <person name="Abt B."/>
            <person name="Goker M."/>
            <person name="Detter J.C."/>
            <person name="Woyke T."/>
            <person name="Bristow J."/>
            <person name="Eisen J.A."/>
            <person name="Markowitz V."/>
            <person name="Hugenholtz P."/>
            <person name="Kyrpides N.C."/>
            <person name="Klenk H.P."/>
            <person name="Lapidus A."/>
        </authorList>
    </citation>
    <scope>NUCLEOTIDE SEQUENCE [LARGE SCALE GENOMIC DNA]</scope>
    <source>
        <strain evidence="8">DSM 44963</strain>
    </source>
</reference>
<comment type="caution">
    <text evidence="7">The sequence shown here is derived from an EMBL/GenBank/DDBJ whole genome shotgun (WGS) entry which is preliminary data.</text>
</comment>
<evidence type="ECO:0000256" key="2">
    <source>
        <dbReference type="ARBA" id="ARBA00023125"/>
    </source>
</evidence>
<dbReference type="GO" id="GO:0000976">
    <property type="term" value="F:transcription cis-regulatory region binding"/>
    <property type="evidence" value="ECO:0007669"/>
    <property type="project" value="TreeGrafter"/>
</dbReference>
<protein>
    <submittedName>
        <fullName evidence="7">Transcriptional regulator, TetR family</fullName>
    </submittedName>
</protein>
<dbReference type="GO" id="GO:0003700">
    <property type="term" value="F:DNA-binding transcription factor activity"/>
    <property type="evidence" value="ECO:0007669"/>
    <property type="project" value="TreeGrafter"/>
</dbReference>
<dbReference type="AlphaFoldDB" id="D6TTA1"/>
<dbReference type="RefSeq" id="WP_007914513.1">
    <property type="nucleotide sequence ID" value="NZ_ADVG01000003.1"/>
</dbReference>
<dbReference type="SUPFAM" id="SSF46689">
    <property type="entry name" value="Homeodomain-like"/>
    <property type="match status" value="1"/>
</dbReference>
<sequence>METRSKITDGTSNNKGIPAQPDERMLREQRLLDVASDLLVRWGYRRTTLDDVAREAGVGKGTIYLHWKDKKDLFRAAIWRANHQVSEDLKQRIAADPEGGLPHRLWMHSMLAALTNPLVAAQIRGQSDLFAGLIDTFDPKAREQLVGHADTYVAQLQQAGLIRTDLPVPVITYLLASLKMGLISAPELVSQKNMPSLEQLAVALSDLLRRWLEPEHLPSDTEAGKQALGEWLEQFNSMEG</sequence>
<dbReference type="PROSITE" id="PS01081">
    <property type="entry name" value="HTH_TETR_1"/>
    <property type="match status" value="1"/>
</dbReference>
<dbReference type="FunCoup" id="D6TTA1">
    <property type="interactions" value="37"/>
</dbReference>
<dbReference type="InParanoid" id="D6TTA1"/>
<dbReference type="Proteomes" id="UP000004508">
    <property type="component" value="Unassembled WGS sequence"/>
</dbReference>
<feature type="region of interest" description="Disordered" evidence="5">
    <location>
        <begin position="1"/>
        <end position="21"/>
    </location>
</feature>
<dbReference type="InterPro" id="IPR009057">
    <property type="entry name" value="Homeodomain-like_sf"/>
</dbReference>
<dbReference type="STRING" id="485913.Krac_4645"/>
<evidence type="ECO:0000256" key="3">
    <source>
        <dbReference type="ARBA" id="ARBA00023163"/>
    </source>
</evidence>
<evidence type="ECO:0000256" key="5">
    <source>
        <dbReference type="SAM" id="MobiDB-lite"/>
    </source>
</evidence>
<feature type="domain" description="HTH tetR-type" evidence="6">
    <location>
        <begin position="25"/>
        <end position="85"/>
    </location>
</feature>
<evidence type="ECO:0000313" key="7">
    <source>
        <dbReference type="EMBL" id="EFH83652.1"/>
    </source>
</evidence>
<dbReference type="PANTHER" id="PTHR30055:SF234">
    <property type="entry name" value="HTH-TYPE TRANSCRIPTIONAL REGULATOR BETI"/>
    <property type="match status" value="1"/>
</dbReference>
<dbReference type="OrthoDB" id="3682047at2"/>
<evidence type="ECO:0000313" key="8">
    <source>
        <dbReference type="Proteomes" id="UP000004508"/>
    </source>
</evidence>
<dbReference type="PANTHER" id="PTHR30055">
    <property type="entry name" value="HTH-TYPE TRANSCRIPTIONAL REGULATOR RUTR"/>
    <property type="match status" value="1"/>
</dbReference>
<evidence type="ECO:0000256" key="1">
    <source>
        <dbReference type="ARBA" id="ARBA00023015"/>
    </source>
</evidence>
<keyword evidence="1" id="KW-0805">Transcription regulation</keyword>
<keyword evidence="8" id="KW-1185">Reference proteome</keyword>
<dbReference type="eggNOG" id="COG1309">
    <property type="taxonomic scope" value="Bacteria"/>
</dbReference>
<dbReference type="InterPro" id="IPR001647">
    <property type="entry name" value="HTH_TetR"/>
</dbReference>
<feature type="DNA-binding region" description="H-T-H motif" evidence="4">
    <location>
        <begin position="48"/>
        <end position="67"/>
    </location>
</feature>
<proteinExistence type="predicted"/>
<dbReference type="PRINTS" id="PR00455">
    <property type="entry name" value="HTHTETR"/>
</dbReference>
<dbReference type="Gene3D" id="1.10.357.10">
    <property type="entry name" value="Tetracycline Repressor, domain 2"/>
    <property type="match status" value="1"/>
</dbReference>
<name>D6TTA1_KTERA</name>
<dbReference type="EMBL" id="ADVG01000003">
    <property type="protein sequence ID" value="EFH83652.1"/>
    <property type="molecule type" value="Genomic_DNA"/>
</dbReference>
<gene>
    <name evidence="7" type="ORF">Krac_4645</name>
</gene>
<dbReference type="InterPro" id="IPR023772">
    <property type="entry name" value="DNA-bd_HTH_TetR-type_CS"/>
</dbReference>
<accession>D6TTA1</accession>